<name>F6EXX0_SPHCR</name>
<evidence type="ECO:0000256" key="1">
    <source>
        <dbReference type="SAM" id="Coils"/>
    </source>
</evidence>
<gene>
    <name evidence="4" type="ORF">Sphch_0557</name>
</gene>
<evidence type="ECO:0000259" key="3">
    <source>
        <dbReference type="Pfam" id="PF13400"/>
    </source>
</evidence>
<evidence type="ECO:0000313" key="5">
    <source>
        <dbReference type="Proteomes" id="UP000007150"/>
    </source>
</evidence>
<feature type="transmembrane region" description="Helical" evidence="2">
    <location>
        <begin position="21"/>
        <end position="42"/>
    </location>
</feature>
<evidence type="ECO:0000256" key="2">
    <source>
        <dbReference type="SAM" id="Phobius"/>
    </source>
</evidence>
<organism evidence="4 5">
    <name type="scientific">Sphingobium chlorophenolicum L-1</name>
    <dbReference type="NCBI Taxonomy" id="690566"/>
    <lineage>
        <taxon>Bacteria</taxon>
        <taxon>Pseudomonadati</taxon>
        <taxon>Pseudomonadota</taxon>
        <taxon>Alphaproteobacteria</taxon>
        <taxon>Sphingomonadales</taxon>
        <taxon>Sphingomonadaceae</taxon>
        <taxon>Sphingobium</taxon>
    </lineage>
</organism>
<dbReference type="Gene3D" id="3.40.50.410">
    <property type="entry name" value="von Willebrand factor, type A domain"/>
    <property type="match status" value="1"/>
</dbReference>
<dbReference type="SUPFAM" id="SSF53300">
    <property type="entry name" value="vWA-like"/>
    <property type="match status" value="1"/>
</dbReference>
<feature type="coiled-coil region" evidence="1">
    <location>
        <begin position="210"/>
        <end position="237"/>
    </location>
</feature>
<dbReference type="RefSeq" id="WP_013846518.1">
    <property type="nucleotide sequence ID" value="NC_015593.1"/>
</dbReference>
<keyword evidence="2" id="KW-1133">Transmembrane helix</keyword>
<dbReference type="Pfam" id="PF13400">
    <property type="entry name" value="Tad"/>
    <property type="match status" value="1"/>
</dbReference>
<evidence type="ECO:0000313" key="4">
    <source>
        <dbReference type="EMBL" id="AEG48252.1"/>
    </source>
</evidence>
<keyword evidence="2" id="KW-0472">Membrane</keyword>
<proteinExistence type="predicted"/>
<keyword evidence="5" id="KW-1185">Reference proteome</keyword>
<dbReference type="EMBL" id="CP002798">
    <property type="protein sequence ID" value="AEG48252.1"/>
    <property type="molecule type" value="Genomic_DNA"/>
</dbReference>
<accession>F6EXX0</accession>
<keyword evidence="2" id="KW-0812">Transmembrane</keyword>
<dbReference type="InterPro" id="IPR028087">
    <property type="entry name" value="Tad_N"/>
</dbReference>
<feature type="domain" description="Putative Flp pilus-assembly TadG-like N-terminal" evidence="3">
    <location>
        <begin position="21"/>
        <end position="65"/>
    </location>
</feature>
<protein>
    <recommendedName>
        <fullName evidence="3">Putative Flp pilus-assembly TadG-like N-terminal domain-containing protein</fullName>
    </recommendedName>
</protein>
<dbReference type="HOGENOM" id="CLU_442719_0_0_5"/>
<dbReference type="KEGG" id="sch:Sphch_0557"/>
<reference evidence="4 5" key="1">
    <citation type="submission" date="2011-05" db="EMBL/GenBank/DDBJ databases">
        <title>Complete sequence of chromosome 1 of Sphingobium chlorophenolicum L-1.</title>
        <authorList>
            <consortium name="US DOE Joint Genome Institute"/>
            <person name="Lucas S."/>
            <person name="Han J."/>
            <person name="Lapidus A."/>
            <person name="Cheng J.-F."/>
            <person name="Goodwin L."/>
            <person name="Pitluck S."/>
            <person name="Peters L."/>
            <person name="Daligault H."/>
            <person name="Han C."/>
            <person name="Tapia R."/>
            <person name="Land M."/>
            <person name="Hauser L."/>
            <person name="Kyrpides N."/>
            <person name="Ivanova N."/>
            <person name="Pagani I."/>
            <person name="Turner P."/>
            <person name="Copley S."/>
            <person name="Woyke T."/>
        </authorList>
    </citation>
    <scope>NUCLEOTIDE SEQUENCE [LARGE SCALE GENOMIC DNA]</scope>
    <source>
        <strain evidence="4 5">L-1</strain>
    </source>
</reference>
<dbReference type="AlphaFoldDB" id="F6EXX0"/>
<sequence length="540" mass="59520">MGDRIKRALFILMRLYRNQAGNTLAIVAAAMLPLAGMVGGALDISRGYLAKTRLQQACDAGVLAGRKVMGSSGVLSDSVRDEVRKYVSFNYPSGYLGSTLATTDINPTLGSNDQIALSLTTAIPTAVMRLFGRNNMSITASCTARNDYSNIDIVLVLDTTGSMACKPERNDSDCSTWAGSRYVTQWVAGLGRDATFVPEEMNSGVNVSRMQGLRTALANLQSQMATIETQFNMTEESKRKRVRWAIVPFSQMVNAGFSQGSAGTTLYSRHSDWFNRTGKYYNSGYIYDNPTHSDTWLANTWDGCVEERRTSNAITLTSGHSIPNNLPNTADDLKFDSTPTDSNTRWTVADPTRASGQYACPKAMRELQQMTATDFNNYFTFNNGFIPNGGTWLDVGLLWAARLLSRDGLWSTENDELYHTYPVSRYVIFMTDGYMSIGSSNYAAYAQEDYWRRVAAAGASKNDNHYARMLMTCTAIKNMDTKIYTISFGAGSTLDSNLINCSSSTNTTNPEFAYKADSSSDLNRVFRDIGENIGSLRLSQ</sequence>
<keyword evidence="1" id="KW-0175">Coiled coil</keyword>
<dbReference type="Proteomes" id="UP000007150">
    <property type="component" value="Chromosome 1"/>
</dbReference>
<dbReference type="InterPro" id="IPR036465">
    <property type="entry name" value="vWFA_dom_sf"/>
</dbReference>
<dbReference type="STRING" id="690566.Sphch_0557"/>